<dbReference type="Pfam" id="PF04738">
    <property type="entry name" value="Lant_dehydr_N"/>
    <property type="match status" value="1"/>
</dbReference>
<sequence>MPIRSQGFFLLRRPRLPLDVFYDFNARVQNQPELFEREIIRFFLQPDILEAIYLASPELHDSFIGLIEGRVKTGVDKLLKTLYKYLVRMTSRSTPYGLFAGCTVGEFGKETRFEFSNMVPYHTHSRLDMNYVAEMAADLLRKDEIRVQLKFSVNTSLYRIGDTYRYVESFLKNKKRLYVLAAVESSSYLDAVISRARNGATIGEITDAIVSAEISQDEASQYVNEIINAQILVCELEATVTGDEFFNIIIQKLEKLNGTASEVLQLKKIAGLLQLQDPGIAKYKEIESVIAQNFATTGSKDLIQTDLFYNAPQCRLSEQAIETLIKDYKNIEILGYRNRQPEMEQFKKSFFERYEQREMPLLEVLDNETGIGYGRVTAGKADNLPLLDGIHLPASAKPNSTEWSPLVKFQEKIYQKSKEDGTKVVSLTDGMLNALRKEMQTVTTAPGSFYLFVNLIADSQEQVDDGNFKVAFHAMGGPSGLKLIGRFCHGNPELTEWVQQVARKEESHEKDAIFAEIAHLPEARAGNVLMRPHFREYEIPYLAGSSLPQEKQIALDDLMISCSGAGEIILRSKRLNKRVYPRLTNAHNFASGLPVYRFLCELAYHNEHQYFAWNWNFLAGNTFLPRVEYKHWIIIRATWNLEKELFPQLLAKDACFLQEWKQIRKDLDIPRFVQLRQGDSELLIDNESDFSVQILADAMRKYGKISVTEFLEGNGKGVLRNGENHYVNEIIIPLLNHEPAIAPVVPGKRIMLPSEVKRSFMVGSEWLYVKIYTGTKTADRLLTAVIKPFVEKLLQEKVIEKWFFIRYGDPDDHLRLRFYHGSNPEFWNTVLAGLNRIIHPLLENGTVQRIQIDTYKREIERYGTQCFEEIESIFFADSIAATGLLDLLGGDEGERYRWLLGLRGVDMLLTDLNFSLADKKKFMDSMQEQFFNEFGGNTSLAVQLNDKYRAHSKEVASFLNPQDDSQNEIEEVIILFNERSDAVRTALRALQGRVETGTGNLASSLVHMFLNRLFVSRQRVHELVIYHYLKKYYESVLARKEKNIAKKLLNEQ</sequence>
<evidence type="ECO:0000259" key="2">
    <source>
        <dbReference type="Pfam" id="PF14028"/>
    </source>
</evidence>
<organism evidence="3 4">
    <name type="scientific">Dyadobacter flavalbus</name>
    <dbReference type="NCBI Taxonomy" id="2579942"/>
    <lineage>
        <taxon>Bacteria</taxon>
        <taxon>Pseudomonadati</taxon>
        <taxon>Bacteroidota</taxon>
        <taxon>Cytophagia</taxon>
        <taxon>Cytophagales</taxon>
        <taxon>Spirosomataceae</taxon>
        <taxon>Dyadobacter</taxon>
    </lineage>
</organism>
<evidence type="ECO:0008006" key="5">
    <source>
        <dbReference type="Google" id="ProtNLM"/>
    </source>
</evidence>
<dbReference type="InterPro" id="IPR006827">
    <property type="entry name" value="Lant_deHydtase_N"/>
</dbReference>
<comment type="caution">
    <text evidence="3">The sequence shown here is derived from an EMBL/GenBank/DDBJ whole genome shotgun (WGS) entry which is preliminary data.</text>
</comment>
<evidence type="ECO:0000259" key="1">
    <source>
        <dbReference type="Pfam" id="PF04738"/>
    </source>
</evidence>
<dbReference type="RefSeq" id="WP_139012861.1">
    <property type="nucleotide sequence ID" value="NZ_VBSN01000041.1"/>
</dbReference>
<proteinExistence type="predicted"/>
<dbReference type="EMBL" id="VBSN01000041">
    <property type="protein sequence ID" value="KAA6438898.1"/>
    <property type="molecule type" value="Genomic_DNA"/>
</dbReference>
<feature type="domain" description="Thiopeptide-type bacteriocin biosynthesis" evidence="2">
    <location>
        <begin position="766"/>
        <end position="1033"/>
    </location>
</feature>
<gene>
    <name evidence="3" type="ORF">FEM33_15110</name>
</gene>
<dbReference type="NCBIfam" id="TIGR03891">
    <property type="entry name" value="thiopep_ocin"/>
    <property type="match status" value="1"/>
</dbReference>
<accession>A0A5M8QUE4</accession>
<dbReference type="OrthoDB" id="1273722at2"/>
<keyword evidence="4" id="KW-1185">Reference proteome</keyword>
<evidence type="ECO:0000313" key="3">
    <source>
        <dbReference type="EMBL" id="KAA6438898.1"/>
    </source>
</evidence>
<protein>
    <recommendedName>
        <fullName evidence="5">Lantibiotic dehydratase</fullName>
    </recommendedName>
</protein>
<dbReference type="InterPro" id="IPR023809">
    <property type="entry name" value="Thiopep_bacteriocin_synth_dom"/>
</dbReference>
<reference evidence="3 4" key="1">
    <citation type="submission" date="2019-05" db="EMBL/GenBank/DDBJ databases">
        <authorList>
            <person name="Qu J.-H."/>
        </authorList>
    </citation>
    <scope>NUCLEOTIDE SEQUENCE [LARGE SCALE GENOMIC DNA]</scope>
    <source>
        <strain evidence="3 4">NS28</strain>
    </source>
</reference>
<name>A0A5M8QUE4_9BACT</name>
<dbReference type="Pfam" id="PF14028">
    <property type="entry name" value="Lant_dehydr_C"/>
    <property type="match status" value="1"/>
</dbReference>
<feature type="domain" description="Lantibiotic dehydratase N-terminal" evidence="1">
    <location>
        <begin position="46"/>
        <end position="695"/>
    </location>
</feature>
<dbReference type="AlphaFoldDB" id="A0A5M8QUE4"/>
<evidence type="ECO:0000313" key="4">
    <source>
        <dbReference type="Proteomes" id="UP000323994"/>
    </source>
</evidence>
<dbReference type="Proteomes" id="UP000323994">
    <property type="component" value="Unassembled WGS sequence"/>
</dbReference>